<evidence type="ECO:0000259" key="1">
    <source>
        <dbReference type="Pfam" id="PF19040"/>
    </source>
</evidence>
<proteinExistence type="predicted"/>
<accession>A0A6J6EC49</accession>
<gene>
    <name evidence="2" type="ORF">UFOPK1591_01403</name>
</gene>
<dbReference type="Pfam" id="PF19040">
    <property type="entry name" value="SGNH"/>
    <property type="match status" value="1"/>
</dbReference>
<organism evidence="2">
    <name type="scientific">freshwater metagenome</name>
    <dbReference type="NCBI Taxonomy" id="449393"/>
    <lineage>
        <taxon>unclassified sequences</taxon>
        <taxon>metagenomes</taxon>
        <taxon>ecological metagenomes</taxon>
    </lineage>
</organism>
<dbReference type="InterPro" id="IPR043968">
    <property type="entry name" value="SGNH"/>
</dbReference>
<reference evidence="2" key="1">
    <citation type="submission" date="2020-05" db="EMBL/GenBank/DDBJ databases">
        <authorList>
            <person name="Chiriac C."/>
            <person name="Salcher M."/>
            <person name="Ghai R."/>
            <person name="Kavagutti S V."/>
        </authorList>
    </citation>
    <scope>NUCLEOTIDE SEQUENCE</scope>
</reference>
<protein>
    <submittedName>
        <fullName evidence="2">Unannotated protein</fullName>
    </submittedName>
</protein>
<sequence length="174" mass="18079">MADPDDSNPAFVESCTTWRDNLAVELADIEPYDAIITSALSSGLVAASGNIEQASIDAAAAWTAQSRSARIVVIADNPAVGFDPNNCLRAGTPQSCEFSRADGLVSPDPLGLAADLVAKTIVVDFTDVFCDASTCQVVISGANVYRDQDHLTATFANSMGPTIAATVNAALRAR</sequence>
<dbReference type="EMBL" id="CAEZTD010000149">
    <property type="protein sequence ID" value="CAB4572919.1"/>
    <property type="molecule type" value="Genomic_DNA"/>
</dbReference>
<feature type="domain" description="SGNH" evidence="1">
    <location>
        <begin position="13"/>
        <end position="164"/>
    </location>
</feature>
<evidence type="ECO:0000313" key="2">
    <source>
        <dbReference type="EMBL" id="CAB4572919.1"/>
    </source>
</evidence>
<name>A0A6J6EC49_9ZZZZ</name>
<dbReference type="AlphaFoldDB" id="A0A6J6EC49"/>